<accession>A0A225AVJ3</accession>
<protein>
    <recommendedName>
        <fullName evidence="5">Alpha-1,3-mannosyltransferase CMT1</fullName>
    </recommendedName>
</protein>
<comment type="caution">
    <text evidence="3">The sequence shown here is derived from an EMBL/GenBank/DDBJ whole genome shotgun (WGS) entry which is preliminary data.</text>
</comment>
<keyword evidence="2" id="KW-0812">Transmembrane</keyword>
<dbReference type="InterPro" id="IPR021047">
    <property type="entry name" value="Mannosyltransferase_CMT1"/>
</dbReference>
<dbReference type="GeneID" id="31005521"/>
<keyword evidence="2" id="KW-0472">Membrane</keyword>
<name>A0A225AVJ3_TALAT</name>
<evidence type="ECO:0000313" key="4">
    <source>
        <dbReference type="Proteomes" id="UP000214365"/>
    </source>
</evidence>
<dbReference type="OrthoDB" id="262547at2759"/>
<keyword evidence="2" id="KW-1133">Transmembrane helix</keyword>
<dbReference type="Proteomes" id="UP000214365">
    <property type="component" value="Unassembled WGS sequence"/>
</dbReference>
<dbReference type="AlphaFoldDB" id="A0A225AVJ3"/>
<feature type="transmembrane region" description="Helical" evidence="2">
    <location>
        <begin position="12"/>
        <end position="32"/>
    </location>
</feature>
<dbReference type="STRING" id="1441469.A0A225AVJ3"/>
<feature type="region of interest" description="Disordered" evidence="1">
    <location>
        <begin position="134"/>
        <end position="169"/>
    </location>
</feature>
<dbReference type="RefSeq" id="XP_020119107.1">
    <property type="nucleotide sequence ID" value="XM_020268071.1"/>
</dbReference>
<dbReference type="PANTHER" id="PTHR34144">
    <property type="entry name" value="CHROMOSOME 8, WHOLE GENOME SHOTGUN SEQUENCE"/>
    <property type="match status" value="1"/>
</dbReference>
<keyword evidence="4" id="KW-1185">Reference proteome</keyword>
<reference evidence="3 4" key="1">
    <citation type="submission" date="2015-06" db="EMBL/GenBank/DDBJ databases">
        <title>Talaromyces atroroseus IBT 11181 draft genome.</title>
        <authorList>
            <person name="Rasmussen K.B."/>
            <person name="Rasmussen S."/>
            <person name="Petersen B."/>
            <person name="Sicheritz-Ponten T."/>
            <person name="Mortensen U.H."/>
            <person name="Thrane U."/>
        </authorList>
    </citation>
    <scope>NUCLEOTIDE SEQUENCE [LARGE SCALE GENOMIC DNA]</scope>
    <source>
        <strain evidence="3 4">IBT 11181</strain>
    </source>
</reference>
<evidence type="ECO:0008006" key="5">
    <source>
        <dbReference type="Google" id="ProtNLM"/>
    </source>
</evidence>
<dbReference type="Pfam" id="PF11735">
    <property type="entry name" value="CAP59_mtransfer"/>
    <property type="match status" value="1"/>
</dbReference>
<evidence type="ECO:0000256" key="2">
    <source>
        <dbReference type="SAM" id="Phobius"/>
    </source>
</evidence>
<dbReference type="EMBL" id="LFMY01000008">
    <property type="protein sequence ID" value="OKL58986.1"/>
    <property type="molecule type" value="Genomic_DNA"/>
</dbReference>
<evidence type="ECO:0000256" key="1">
    <source>
        <dbReference type="SAM" id="MobiDB-lite"/>
    </source>
</evidence>
<sequence length="441" mass="50347">MPFLNTRIRRLLGRLLILAIFGILTDTSWVIYRANNTISAAGQSNSGIELVGGEGEGTQKGGKQRIFISSTHWNNEAILRSHWNTALVQLVKSLGPENVFVSIIESGSWDGTKNALHDLDDALGQMGVKRSISMSETTHSDEIAKVPKDKGKRDGEGEEDEEEEEEEDGWIYTSRGRKELRRIPFLSKQRNDSLKPLVALESKFGMRFDKILFLNDVVFTNDDFYTLLNTNHGSYAAACALDFSKPPYFYDTFALRDVEGHEVMMQTWPYFRASQSRQALEHGEATPVRSCWNSMVIMDSAPFYDTAHPLRFRGIPDSLAKYHLEGSECCIIHADNPLSAEKGVWLNPNVRVGYDGKAYEYVHAPGWPSSSSSTSSKWRIWRWTWESRLRRWFTTDRFKRKAVSRRVKEWQTTTMEGREEKGSFCLVNEMHVLAENGWAHI</sequence>
<organism evidence="3 4">
    <name type="scientific">Talaromyces atroroseus</name>
    <dbReference type="NCBI Taxonomy" id="1441469"/>
    <lineage>
        <taxon>Eukaryota</taxon>
        <taxon>Fungi</taxon>
        <taxon>Dikarya</taxon>
        <taxon>Ascomycota</taxon>
        <taxon>Pezizomycotina</taxon>
        <taxon>Eurotiomycetes</taxon>
        <taxon>Eurotiomycetidae</taxon>
        <taxon>Eurotiales</taxon>
        <taxon>Trichocomaceae</taxon>
        <taxon>Talaromyces</taxon>
        <taxon>Talaromyces sect. Trachyspermi</taxon>
    </lineage>
</organism>
<feature type="compositionally biased region" description="Basic and acidic residues" evidence="1">
    <location>
        <begin position="138"/>
        <end position="155"/>
    </location>
</feature>
<dbReference type="PANTHER" id="PTHR34144:SF7">
    <property type="entry name" value="EXPORT PROTEIN (CAP59), PUTATIVE (AFU_ORTHOLOGUE AFUA_7G05020)-RELATED"/>
    <property type="match status" value="1"/>
</dbReference>
<evidence type="ECO:0000313" key="3">
    <source>
        <dbReference type="EMBL" id="OKL58986.1"/>
    </source>
</evidence>
<gene>
    <name evidence="3" type="ORF">UA08_05765</name>
</gene>
<feature type="compositionally biased region" description="Acidic residues" evidence="1">
    <location>
        <begin position="156"/>
        <end position="169"/>
    </location>
</feature>
<proteinExistence type="predicted"/>